<sequence>MGAVPTVVFKETSRGGGCSYMGAASTSAPPPQWVQEMANMRSQLNALTSLLQMKIGNIPEEFAHLFPTPSQAPNIGDGVPSSTGPRRSFDRSNYENATNDN</sequence>
<dbReference type="EMBL" id="MJEQ01000659">
    <property type="protein sequence ID" value="OIT34758.1"/>
    <property type="molecule type" value="Genomic_DNA"/>
</dbReference>
<evidence type="ECO:0000256" key="1">
    <source>
        <dbReference type="SAM" id="MobiDB-lite"/>
    </source>
</evidence>
<protein>
    <submittedName>
        <fullName evidence="2">Uncharacterized protein</fullName>
    </submittedName>
</protein>
<dbReference type="Proteomes" id="UP000187609">
    <property type="component" value="Unassembled WGS sequence"/>
</dbReference>
<dbReference type="AlphaFoldDB" id="A0A314KZ88"/>
<feature type="region of interest" description="Disordered" evidence="1">
    <location>
        <begin position="67"/>
        <end position="101"/>
    </location>
</feature>
<comment type="caution">
    <text evidence="2">The sequence shown here is derived from an EMBL/GenBank/DDBJ whole genome shotgun (WGS) entry which is preliminary data.</text>
</comment>
<gene>
    <name evidence="2" type="ORF">A4A49_03433</name>
</gene>
<reference evidence="2" key="1">
    <citation type="submission" date="2016-11" db="EMBL/GenBank/DDBJ databases">
        <title>The genome of Nicotiana attenuata.</title>
        <authorList>
            <person name="Xu S."/>
            <person name="Brockmoeller T."/>
            <person name="Gaquerel E."/>
            <person name="Navarro A."/>
            <person name="Kuhl H."/>
            <person name="Gase K."/>
            <person name="Ling Z."/>
            <person name="Zhou W."/>
            <person name="Kreitzer C."/>
            <person name="Stanke M."/>
            <person name="Tang H."/>
            <person name="Lyons E."/>
            <person name="Pandey P."/>
            <person name="Pandey S.P."/>
            <person name="Timmermann B."/>
            <person name="Baldwin I.T."/>
        </authorList>
    </citation>
    <scope>NUCLEOTIDE SEQUENCE [LARGE SCALE GENOMIC DNA]</scope>
    <source>
        <strain evidence="2">UT</strain>
    </source>
</reference>
<dbReference type="KEGG" id="nau:109244264"/>
<organism evidence="2 3">
    <name type="scientific">Nicotiana attenuata</name>
    <name type="common">Coyote tobacco</name>
    <dbReference type="NCBI Taxonomy" id="49451"/>
    <lineage>
        <taxon>Eukaryota</taxon>
        <taxon>Viridiplantae</taxon>
        <taxon>Streptophyta</taxon>
        <taxon>Embryophyta</taxon>
        <taxon>Tracheophyta</taxon>
        <taxon>Spermatophyta</taxon>
        <taxon>Magnoliopsida</taxon>
        <taxon>eudicotyledons</taxon>
        <taxon>Gunneridae</taxon>
        <taxon>Pentapetalae</taxon>
        <taxon>asterids</taxon>
        <taxon>lamiids</taxon>
        <taxon>Solanales</taxon>
        <taxon>Solanaceae</taxon>
        <taxon>Nicotianoideae</taxon>
        <taxon>Nicotianeae</taxon>
        <taxon>Nicotiana</taxon>
    </lineage>
</organism>
<accession>A0A314KZ88</accession>
<proteinExistence type="predicted"/>
<name>A0A314KZ88_NICAT</name>
<dbReference type="OrthoDB" id="1302160at2759"/>
<dbReference type="Gramene" id="OIT34758">
    <property type="protein sequence ID" value="OIT34758"/>
    <property type="gene ID" value="A4A49_03433"/>
</dbReference>
<keyword evidence="3" id="KW-1185">Reference proteome</keyword>
<evidence type="ECO:0000313" key="2">
    <source>
        <dbReference type="EMBL" id="OIT34758.1"/>
    </source>
</evidence>
<evidence type="ECO:0000313" key="3">
    <source>
        <dbReference type="Proteomes" id="UP000187609"/>
    </source>
</evidence>